<evidence type="ECO:0000313" key="3">
    <source>
        <dbReference type="Proteomes" id="UP000429555"/>
    </source>
</evidence>
<sequence length="372" mass="41429">MKINSPLVSAWVGRGNFGDELLAYGLRLEFYRTQSVEAVTYYEKGEAEIYHDVNEPSIAWLNVADGGRLSRLRKRYFQSYKSYDGLFFGGGSILHSANSIAWKHEVLRRYRKGRASSKSLVSAVGVSIGPFPDIHAERQVVAFLKELDIVHCRDTASFDFVRQLDVGGEIINGIDLAFSVKALRPDLFVSNVKTDRVGASFILNPKLLLAEQEEQFSKMLSLVNYLTMSGSEVLLVSLYSGAKYADDRLHRRLRESAKHPERVLLHDYQGDLQGTIAQISSCSFYLSMRLHGLVTAYLAGVPIMPLNRHPKVLEFCSAIGSETGGCDFSMPLDEILRSLQNRLSNKVSDYFSFGDSGYYSSADAFSAAIDGV</sequence>
<accession>A0A6I4KVH0</accession>
<feature type="domain" description="Polysaccharide pyruvyl transferase" evidence="1">
    <location>
        <begin position="16"/>
        <end position="309"/>
    </location>
</feature>
<reference evidence="2 3" key="1">
    <citation type="submission" date="2019-11" db="EMBL/GenBank/DDBJ databases">
        <title>Pseudomonas flavidum sp. nov., isolated from Baiyang Lake.</title>
        <authorList>
            <person name="Zhao Y."/>
        </authorList>
    </citation>
    <scope>NUCLEOTIDE SEQUENCE [LARGE SCALE GENOMIC DNA]</scope>
    <source>
        <strain evidence="3">R-22-3 w-18</strain>
    </source>
</reference>
<dbReference type="PANTHER" id="PTHR36836:SF1">
    <property type="entry name" value="COLANIC ACID BIOSYNTHESIS PROTEIN WCAK"/>
    <property type="match status" value="1"/>
</dbReference>
<dbReference type="PANTHER" id="PTHR36836">
    <property type="entry name" value="COLANIC ACID BIOSYNTHESIS PROTEIN WCAK"/>
    <property type="match status" value="1"/>
</dbReference>
<dbReference type="InterPro" id="IPR007345">
    <property type="entry name" value="Polysacch_pyruvyl_Trfase"/>
</dbReference>
<evidence type="ECO:0000313" key="2">
    <source>
        <dbReference type="EMBL" id="MVW76087.1"/>
    </source>
</evidence>
<evidence type="ECO:0000259" key="1">
    <source>
        <dbReference type="Pfam" id="PF04230"/>
    </source>
</evidence>
<proteinExistence type="predicted"/>
<dbReference type="RefSeq" id="WP_160345787.1">
    <property type="nucleotide sequence ID" value="NZ_WKJZ01000001.1"/>
</dbReference>
<gene>
    <name evidence="2" type="ORF">GJV18_12240</name>
</gene>
<keyword evidence="3" id="KW-1185">Reference proteome</keyword>
<dbReference type="EMBL" id="WKJZ01000001">
    <property type="protein sequence ID" value="MVW76087.1"/>
    <property type="molecule type" value="Genomic_DNA"/>
</dbReference>
<organism evidence="2 3">
    <name type="scientific">Pseudomonas xionganensis</name>
    <dbReference type="NCBI Taxonomy" id="2654845"/>
    <lineage>
        <taxon>Bacteria</taxon>
        <taxon>Pseudomonadati</taxon>
        <taxon>Pseudomonadota</taxon>
        <taxon>Gammaproteobacteria</taxon>
        <taxon>Pseudomonadales</taxon>
        <taxon>Pseudomonadaceae</taxon>
        <taxon>Pseudomonas</taxon>
    </lineage>
</organism>
<dbReference type="Proteomes" id="UP000429555">
    <property type="component" value="Unassembled WGS sequence"/>
</dbReference>
<comment type="caution">
    <text evidence="2">The sequence shown here is derived from an EMBL/GenBank/DDBJ whole genome shotgun (WGS) entry which is preliminary data.</text>
</comment>
<dbReference type="Pfam" id="PF04230">
    <property type="entry name" value="PS_pyruv_trans"/>
    <property type="match status" value="1"/>
</dbReference>
<name>A0A6I4KVH0_9PSED</name>
<dbReference type="AlphaFoldDB" id="A0A6I4KVH0"/>
<protein>
    <recommendedName>
        <fullName evidence="1">Polysaccharide pyruvyl transferase domain-containing protein</fullName>
    </recommendedName>
</protein>